<evidence type="ECO:0000313" key="2">
    <source>
        <dbReference type="Proteomes" id="UP000682811"/>
    </source>
</evidence>
<dbReference type="AlphaFoldDB" id="A0A919YCJ5"/>
<accession>A0A919YCJ5</accession>
<proteinExistence type="predicted"/>
<evidence type="ECO:0000313" key="1">
    <source>
        <dbReference type="EMBL" id="GIO47213.1"/>
    </source>
</evidence>
<dbReference type="Proteomes" id="UP000682811">
    <property type="component" value="Unassembled WGS sequence"/>
</dbReference>
<gene>
    <name evidence="1" type="ORF">J34TS1_19780</name>
</gene>
<dbReference type="EMBL" id="BORT01000007">
    <property type="protein sequence ID" value="GIO47213.1"/>
    <property type="molecule type" value="Genomic_DNA"/>
</dbReference>
<keyword evidence="2" id="KW-1185">Reference proteome</keyword>
<protein>
    <submittedName>
        <fullName evidence="1">Uncharacterized protein</fullName>
    </submittedName>
</protein>
<comment type="caution">
    <text evidence="1">The sequence shown here is derived from an EMBL/GenBank/DDBJ whole genome shotgun (WGS) entry which is preliminary data.</text>
</comment>
<sequence length="66" mass="7952">MNDLQYVYCLCCERMVPVSDTMVIFRTGYYRTTVPLGYCEDCHNQGEEERRYQYMELLKNGYATMR</sequence>
<reference evidence="1 2" key="1">
    <citation type="submission" date="2021-03" db="EMBL/GenBank/DDBJ databases">
        <title>Antimicrobial resistance genes in bacteria isolated from Japanese honey, and their potential for conferring macrolide and lincosamide resistance in the American foulbrood pathogen Paenibacillus larvae.</title>
        <authorList>
            <person name="Okamoto M."/>
            <person name="Kumagai M."/>
            <person name="Kanamori H."/>
            <person name="Takamatsu D."/>
        </authorList>
    </citation>
    <scope>NUCLEOTIDE SEQUENCE [LARGE SCALE GENOMIC DNA]</scope>
    <source>
        <strain evidence="1 2">J34TS1</strain>
    </source>
</reference>
<organism evidence="1 2">
    <name type="scientific">Paenibacillus azoreducens</name>
    <dbReference type="NCBI Taxonomy" id="116718"/>
    <lineage>
        <taxon>Bacteria</taxon>
        <taxon>Bacillati</taxon>
        <taxon>Bacillota</taxon>
        <taxon>Bacilli</taxon>
        <taxon>Bacillales</taxon>
        <taxon>Paenibacillaceae</taxon>
        <taxon>Paenibacillus</taxon>
    </lineage>
</organism>
<name>A0A919YCJ5_9BACL</name>